<dbReference type="Proteomes" id="UP000182379">
    <property type="component" value="Unassembled WGS sequence"/>
</dbReference>
<reference evidence="1 2" key="1">
    <citation type="submission" date="2016-10" db="EMBL/GenBank/DDBJ databases">
        <authorList>
            <person name="Varghese N."/>
            <person name="Submissions S."/>
        </authorList>
    </citation>
    <scope>NUCLEOTIDE SEQUENCE [LARGE SCALE GENOMIC DNA]</scope>
    <source>
        <strain evidence="1 2">WCC6</strain>
    </source>
</reference>
<dbReference type="GO" id="GO:0016805">
    <property type="term" value="F:dipeptidase activity"/>
    <property type="evidence" value="ECO:0007669"/>
    <property type="project" value="TreeGrafter"/>
</dbReference>
<dbReference type="SUPFAM" id="SSF53187">
    <property type="entry name" value="Zn-dependent exopeptidases"/>
    <property type="match status" value="1"/>
</dbReference>
<name>A0A1H2T989_ACIFE</name>
<dbReference type="Gene3D" id="3.30.70.360">
    <property type="match status" value="1"/>
</dbReference>
<dbReference type="InterPro" id="IPR017145">
    <property type="entry name" value="Aminobenzoyl-glu_utiliz_pB"/>
</dbReference>
<dbReference type="Gene3D" id="3.40.630.10">
    <property type="entry name" value="Zn peptidases"/>
    <property type="match status" value="1"/>
</dbReference>
<evidence type="ECO:0000313" key="2">
    <source>
        <dbReference type="Proteomes" id="UP000182379"/>
    </source>
</evidence>
<dbReference type="EMBL" id="FNOP01000001">
    <property type="protein sequence ID" value="SDW40441.1"/>
    <property type="molecule type" value="Genomic_DNA"/>
</dbReference>
<dbReference type="SUPFAM" id="SSF55031">
    <property type="entry name" value="Bacterial exopeptidase dimerisation domain"/>
    <property type="match status" value="1"/>
</dbReference>
<accession>A0A1H2T989</accession>
<dbReference type="PANTHER" id="PTHR30575:SF0">
    <property type="entry name" value="XAA-ARG DIPEPTIDASE"/>
    <property type="match status" value="1"/>
</dbReference>
<dbReference type="AlphaFoldDB" id="A0A1H2T989"/>
<dbReference type="PANTHER" id="PTHR30575">
    <property type="entry name" value="PEPTIDASE M20"/>
    <property type="match status" value="1"/>
</dbReference>
<dbReference type="RefSeq" id="WP_012938755.1">
    <property type="nucleotide sequence ID" value="NZ_FNOP01000001.1"/>
</dbReference>
<dbReference type="GO" id="GO:0046657">
    <property type="term" value="P:folic acid catabolic process"/>
    <property type="evidence" value="ECO:0007669"/>
    <property type="project" value="TreeGrafter"/>
</dbReference>
<dbReference type="GeneID" id="78335105"/>
<dbReference type="GO" id="GO:0071713">
    <property type="term" value="F:para-aminobenzoyl-glutamate hydrolase activity"/>
    <property type="evidence" value="ECO:0007669"/>
    <property type="project" value="TreeGrafter"/>
</dbReference>
<dbReference type="InterPro" id="IPR036264">
    <property type="entry name" value="Bact_exopeptidase_dim_dom"/>
</dbReference>
<protein>
    <submittedName>
        <fullName evidence="1">Aminobenzoyl-glutamate utilization protein B</fullName>
    </submittedName>
</protein>
<comment type="caution">
    <text evidence="1">The sequence shown here is derived from an EMBL/GenBank/DDBJ whole genome shotgun (WGS) entry which is preliminary data.</text>
</comment>
<evidence type="ECO:0000313" key="1">
    <source>
        <dbReference type="EMBL" id="SDW40441.1"/>
    </source>
</evidence>
<dbReference type="InterPro" id="IPR017439">
    <property type="entry name" value="Amidohydrolase"/>
</dbReference>
<sequence length="477" mass="52095">MDAQKIIEQAVDGRYRDELVDLSRQIWELAEVGYEEKQSAETLCQALERHGFTVTRNLVNIPTAFKGVWGQGKPVVGILGEYDALPGLSQEAGCPVKKPEHEGCAGHGCGHNLLGTGALAGALALKDYLEATGQPGTVVYFGTPAEENLSGKAFMARDGAFDGVDFFLTWHPAPENRTATPHLNANVCRTYKFKGITSHAGGAPELGRSALDSCEIMGVGANYLREHVIMEARIHYAYLDVGGRAPNVVQDHAAVRYVVRAPYYRQVKEIVPRLDDVARGAALICGTQVTVERESGYSEYINNQVLAQAATEAFHAIGVPKWDDRDFALAKAFTDSFSDSMKEKEKQTILKRYGRDRLEEKLAQPLDTDIKDFDPDREELDFGSTDVGDVGFIAPTYYFNVATEAMGTPGHSWYKTGQVNSSIGQKGMLTAGKVIALTAVKLLEDPDRLAAAQKEFQAKNNGQYDCPVAGVEKLPKL</sequence>
<gene>
    <name evidence="1" type="ORF">SAMN05216495_101159</name>
</gene>
<dbReference type="OMA" id="YALPSMN"/>
<dbReference type="Pfam" id="PF01546">
    <property type="entry name" value="Peptidase_M20"/>
    <property type="match status" value="1"/>
</dbReference>
<dbReference type="PIRSF" id="PIRSF037227">
    <property type="entry name" value="Aminobenzoyl-glu_utiliz_pB"/>
    <property type="match status" value="1"/>
</dbReference>
<dbReference type="GO" id="GO:0005737">
    <property type="term" value="C:cytoplasm"/>
    <property type="evidence" value="ECO:0007669"/>
    <property type="project" value="TreeGrafter"/>
</dbReference>
<proteinExistence type="predicted"/>
<dbReference type="InterPro" id="IPR002933">
    <property type="entry name" value="Peptidase_M20"/>
</dbReference>
<dbReference type="InterPro" id="IPR052030">
    <property type="entry name" value="Peptidase_M20/M20A_hydrolases"/>
</dbReference>
<dbReference type="NCBIfam" id="TIGR01891">
    <property type="entry name" value="amidohydrolases"/>
    <property type="match status" value="1"/>
</dbReference>
<organism evidence="1 2">
    <name type="scientific">Acidaminococcus fermentans</name>
    <dbReference type="NCBI Taxonomy" id="905"/>
    <lineage>
        <taxon>Bacteria</taxon>
        <taxon>Bacillati</taxon>
        <taxon>Bacillota</taxon>
        <taxon>Negativicutes</taxon>
        <taxon>Acidaminococcales</taxon>
        <taxon>Acidaminococcaceae</taxon>
        <taxon>Acidaminococcus</taxon>
    </lineage>
</organism>